<evidence type="ECO:0000313" key="7">
    <source>
        <dbReference type="Proteomes" id="UP000275394"/>
    </source>
</evidence>
<dbReference type="InterPro" id="IPR001129">
    <property type="entry name" value="Membr-assoc_MAPEG"/>
</dbReference>
<evidence type="ECO:0008006" key="8">
    <source>
        <dbReference type="Google" id="ProtNLM"/>
    </source>
</evidence>
<dbReference type="SUPFAM" id="SSF161084">
    <property type="entry name" value="MAPEG domain-like"/>
    <property type="match status" value="1"/>
</dbReference>
<dbReference type="InterPro" id="IPR023352">
    <property type="entry name" value="MAPEG-like_dom_sf"/>
</dbReference>
<keyword evidence="7" id="KW-1185">Reference proteome</keyword>
<dbReference type="Gene3D" id="1.20.120.550">
    <property type="entry name" value="Membrane associated eicosanoid/glutathione metabolism-like domain"/>
    <property type="match status" value="1"/>
</dbReference>
<evidence type="ECO:0000256" key="3">
    <source>
        <dbReference type="ARBA" id="ARBA00022989"/>
    </source>
</evidence>
<dbReference type="GO" id="GO:0016020">
    <property type="term" value="C:membrane"/>
    <property type="evidence" value="ECO:0007669"/>
    <property type="project" value="UniProtKB-SubCell"/>
</dbReference>
<feature type="transmembrane region" description="Helical" evidence="5">
    <location>
        <begin position="104"/>
        <end position="126"/>
    </location>
</feature>
<evidence type="ECO:0000256" key="2">
    <source>
        <dbReference type="ARBA" id="ARBA00022692"/>
    </source>
</evidence>
<dbReference type="AlphaFoldDB" id="A0A3N2DZQ7"/>
<dbReference type="Proteomes" id="UP000275394">
    <property type="component" value="Unassembled WGS sequence"/>
</dbReference>
<keyword evidence="3 5" id="KW-1133">Transmembrane helix</keyword>
<gene>
    <name evidence="6" type="ORF">EDC56_0860</name>
</gene>
<keyword evidence="4 5" id="KW-0472">Membrane</keyword>
<reference evidence="6 7" key="1">
    <citation type="submission" date="2018-11" db="EMBL/GenBank/DDBJ databases">
        <title>Genomic Encyclopedia of Type Strains, Phase IV (KMG-IV): sequencing the most valuable type-strain genomes for metagenomic binning, comparative biology and taxonomic classification.</title>
        <authorList>
            <person name="Goeker M."/>
        </authorList>
    </citation>
    <scope>NUCLEOTIDE SEQUENCE [LARGE SCALE GENOMIC DNA]</scope>
    <source>
        <strain evidence="6 7">DSM 100316</strain>
    </source>
</reference>
<feature type="transmembrane region" description="Helical" evidence="5">
    <location>
        <begin position="75"/>
        <end position="97"/>
    </location>
</feature>
<dbReference type="Pfam" id="PF01124">
    <property type="entry name" value="MAPEG"/>
    <property type="match status" value="1"/>
</dbReference>
<protein>
    <recommendedName>
        <fullName evidence="8">MAPEG family protein</fullName>
    </recommendedName>
</protein>
<accession>A0A3N2DZQ7</accession>
<evidence type="ECO:0000256" key="5">
    <source>
        <dbReference type="SAM" id="Phobius"/>
    </source>
</evidence>
<organism evidence="6 7">
    <name type="scientific">Sinobacterium caligoides</name>
    <dbReference type="NCBI Taxonomy" id="933926"/>
    <lineage>
        <taxon>Bacteria</taxon>
        <taxon>Pseudomonadati</taxon>
        <taxon>Pseudomonadota</taxon>
        <taxon>Gammaproteobacteria</taxon>
        <taxon>Cellvibrionales</taxon>
        <taxon>Spongiibacteraceae</taxon>
        <taxon>Sinobacterium</taxon>
    </lineage>
</organism>
<sequence length="131" mass="14482">MSIPLLCIVLMIVLCLSTGFAVSWYRGAYNVFAGYDSDPSNTLYKLVRAHANSCEFVPVFAVLIYLLSLQQQPDWVLWFTIAATFCRFSIVIGMIAFKTMAKPNIVRFIGGMGSYVAGFGLCYALLLQSLG</sequence>
<name>A0A3N2DZQ7_9GAMM</name>
<proteinExistence type="predicted"/>
<evidence type="ECO:0000313" key="6">
    <source>
        <dbReference type="EMBL" id="ROS05330.1"/>
    </source>
</evidence>
<comment type="subcellular location">
    <subcellularLocation>
        <location evidence="1">Membrane</location>
    </subcellularLocation>
</comment>
<dbReference type="RefSeq" id="WP_162844073.1">
    <property type="nucleotide sequence ID" value="NZ_RKHR01000003.1"/>
</dbReference>
<comment type="caution">
    <text evidence="6">The sequence shown here is derived from an EMBL/GenBank/DDBJ whole genome shotgun (WGS) entry which is preliminary data.</text>
</comment>
<dbReference type="EMBL" id="RKHR01000003">
    <property type="protein sequence ID" value="ROS05330.1"/>
    <property type="molecule type" value="Genomic_DNA"/>
</dbReference>
<evidence type="ECO:0000256" key="1">
    <source>
        <dbReference type="ARBA" id="ARBA00004370"/>
    </source>
</evidence>
<keyword evidence="2 5" id="KW-0812">Transmembrane</keyword>
<evidence type="ECO:0000256" key="4">
    <source>
        <dbReference type="ARBA" id="ARBA00023136"/>
    </source>
</evidence>